<evidence type="ECO:0000256" key="11">
    <source>
        <dbReference type="ARBA" id="ARBA00023034"/>
    </source>
</evidence>
<comment type="catalytic activity">
    <reaction evidence="15 19">
        <text>3-O-(beta-D-galactosyl-(1-&gt;3)-beta-D-galactosyl-(1-&gt;4)-beta-D-xylosyl)-L-seryl-[protein] + UDP-alpha-D-glucuronate = 3-O-(beta-D-GlcA-(1-&gt;3)-beta-D-Gal-(1-&gt;3)-beta-D-Gal-(1-&gt;4)-beta-D-Xyl)-L-seryl-[protein] + UDP + H(+)</text>
        <dbReference type="Rhea" id="RHEA:24168"/>
        <dbReference type="Rhea" id="RHEA-COMP:12571"/>
        <dbReference type="Rhea" id="RHEA-COMP:12573"/>
        <dbReference type="ChEBI" id="CHEBI:15378"/>
        <dbReference type="ChEBI" id="CHEBI:58052"/>
        <dbReference type="ChEBI" id="CHEBI:58223"/>
        <dbReference type="ChEBI" id="CHEBI:132090"/>
        <dbReference type="ChEBI" id="CHEBI:132093"/>
        <dbReference type="EC" id="2.4.1.135"/>
    </reaction>
</comment>
<keyword evidence="10" id="KW-1133">Transmembrane helix</keyword>
<dbReference type="GeneID" id="117646161"/>
<keyword evidence="14 17" id="KW-0464">Manganese</keyword>
<protein>
    <recommendedName>
        <fullName evidence="5 19">Galactosylgalactosylxylosylprotein 3-beta-glucuronosyltransferase</fullName>
        <ecNumber evidence="5 19">2.4.1.135</ecNumber>
    </recommendedName>
</protein>
<keyword evidence="13 18" id="KW-0325">Glycoprotein</keyword>
<evidence type="ECO:0000256" key="4">
    <source>
        <dbReference type="ARBA" id="ARBA00007706"/>
    </source>
</evidence>
<keyword evidence="7" id="KW-0812">Transmembrane</keyword>
<evidence type="ECO:0000256" key="5">
    <source>
        <dbReference type="ARBA" id="ARBA00012641"/>
    </source>
</evidence>
<dbReference type="UniPathway" id="UPA00378"/>
<keyword evidence="20" id="KW-1185">Reference proteome</keyword>
<dbReference type="GO" id="GO:0000139">
    <property type="term" value="C:Golgi membrane"/>
    <property type="evidence" value="ECO:0007669"/>
    <property type="project" value="UniProtKB-SubCell"/>
</dbReference>
<dbReference type="InterPro" id="IPR005027">
    <property type="entry name" value="Glyco_trans_43"/>
</dbReference>
<dbReference type="GO" id="GO:0046872">
    <property type="term" value="F:metal ion binding"/>
    <property type="evidence" value="ECO:0007669"/>
    <property type="project" value="UniProtKB-KW"/>
</dbReference>
<reference evidence="21" key="1">
    <citation type="submission" date="2025-08" db="UniProtKB">
        <authorList>
            <consortium name="RefSeq"/>
        </authorList>
    </citation>
    <scope>IDENTIFICATION</scope>
    <source>
        <tissue evidence="21">Total insect</tissue>
    </source>
</reference>
<keyword evidence="12" id="KW-0472">Membrane</keyword>
<dbReference type="EC" id="2.4.1.135" evidence="5 19"/>
<dbReference type="GO" id="GO:0015018">
    <property type="term" value="F:galactosylgalactosylxylosylprotein 3-beta-glucuronosyltransferase activity"/>
    <property type="evidence" value="ECO:0007669"/>
    <property type="project" value="UniProtKB-UniRule"/>
</dbReference>
<dbReference type="GO" id="GO:0050650">
    <property type="term" value="P:chondroitin sulfate proteoglycan biosynthetic process"/>
    <property type="evidence" value="ECO:0007669"/>
    <property type="project" value="TreeGrafter"/>
</dbReference>
<organism evidence="21">
    <name type="scientific">Thrips palmi</name>
    <name type="common">Melon thrips</name>
    <dbReference type="NCBI Taxonomy" id="161013"/>
    <lineage>
        <taxon>Eukaryota</taxon>
        <taxon>Metazoa</taxon>
        <taxon>Ecdysozoa</taxon>
        <taxon>Arthropoda</taxon>
        <taxon>Hexapoda</taxon>
        <taxon>Insecta</taxon>
        <taxon>Pterygota</taxon>
        <taxon>Neoptera</taxon>
        <taxon>Paraneoptera</taxon>
        <taxon>Thysanoptera</taxon>
        <taxon>Terebrantia</taxon>
        <taxon>Thripoidea</taxon>
        <taxon>Thripidae</taxon>
        <taxon>Thrips</taxon>
    </lineage>
</organism>
<sequence>MMAAGVGARLLREVANQLQLPTAPSQDIQFQCDCPVWDPTFLPGRALPWPGVATLYVVTPTYRRPEQEAELTRMAQTLLLVRNVRWIVIEDAKAPSKPVAKLLQRFGLPYEHLTAAMPEQYRKKKGPKPKGVAQRNRGLQWLRANAREGVFYFADDDNTYDVSIFEEIRTTKRVSMWPVGLCTKAGLSTPVVSTATGAFVGFHDGWIGGRKFPVDMAGFAVSVQFLHQRPKAQMPYSPGFEEDGFLRSLAPFEPKEIELKADNCTKVLVWHTQTKANAPSPPLDMAKYNQTNLAVLKTIIV</sequence>
<dbReference type="KEGG" id="tpal:117646161"/>
<keyword evidence="9 19" id="KW-0735">Signal-anchor</keyword>
<evidence type="ECO:0000256" key="18">
    <source>
        <dbReference type="PIRSR" id="PIRSR605027-6"/>
    </source>
</evidence>
<dbReference type="FunCoup" id="A0A6P8YZS4">
    <property type="interactions" value="143"/>
</dbReference>
<dbReference type="PANTHER" id="PTHR10896">
    <property type="entry name" value="GALACTOSYLGALACTOSYLXYLOSYLPROTEIN 3-BETA-GLUCURONOSYLTRANSFERASE BETA-1,3-GLUCURONYLTRANSFERASE"/>
    <property type="match status" value="1"/>
</dbReference>
<proteinExistence type="inferred from homology"/>
<evidence type="ECO:0000256" key="17">
    <source>
        <dbReference type="PIRSR" id="PIRSR605027-3"/>
    </source>
</evidence>
<dbReference type="PANTHER" id="PTHR10896:SF50">
    <property type="entry name" value="GALACTOSYLGALACTOSYLXYLOSYLPROTEIN 3-BETA-GLUCURONOSYLTRANSFERASE P"/>
    <property type="match status" value="1"/>
</dbReference>
<comment type="similarity">
    <text evidence="4 19">Belongs to the glycosyltransferase 43 family.</text>
</comment>
<comment type="subcellular location">
    <subcellularLocation>
        <location evidence="2 19">Golgi apparatus membrane</location>
        <topology evidence="2 19">Single-pass type II membrane protein</topology>
    </subcellularLocation>
</comment>
<evidence type="ECO:0000313" key="21">
    <source>
        <dbReference type="RefSeq" id="XP_034242821.1"/>
    </source>
</evidence>
<keyword evidence="8 17" id="KW-0479">Metal-binding</keyword>
<evidence type="ECO:0000256" key="3">
    <source>
        <dbReference type="ARBA" id="ARBA00004922"/>
    </source>
</evidence>
<dbReference type="GO" id="GO:0005975">
    <property type="term" value="P:carbohydrate metabolic process"/>
    <property type="evidence" value="ECO:0007669"/>
    <property type="project" value="TreeGrafter"/>
</dbReference>
<evidence type="ECO:0000256" key="9">
    <source>
        <dbReference type="ARBA" id="ARBA00022968"/>
    </source>
</evidence>
<evidence type="ECO:0000256" key="2">
    <source>
        <dbReference type="ARBA" id="ARBA00004323"/>
    </source>
</evidence>
<comment type="pathway">
    <text evidence="3 19">Protein modification; protein glycosylation.</text>
</comment>
<dbReference type="CDD" id="cd00218">
    <property type="entry name" value="GlcAT-I"/>
    <property type="match status" value="1"/>
</dbReference>
<feature type="binding site" evidence="17">
    <location>
        <position position="157"/>
    </location>
    <ligand>
        <name>Mn(2+)</name>
        <dbReference type="ChEBI" id="CHEBI:29035"/>
    </ligand>
</feature>
<evidence type="ECO:0000256" key="19">
    <source>
        <dbReference type="RuleBase" id="RU363127"/>
    </source>
</evidence>
<dbReference type="Proteomes" id="UP000515158">
    <property type="component" value="Unplaced"/>
</dbReference>
<comment type="cofactor">
    <cofactor evidence="1 17 19">
        <name>Mn(2+)</name>
        <dbReference type="ChEBI" id="CHEBI:29035"/>
    </cofactor>
</comment>
<dbReference type="RefSeq" id="XP_034242821.1">
    <property type="nucleotide sequence ID" value="XM_034386930.1"/>
</dbReference>
<evidence type="ECO:0000256" key="10">
    <source>
        <dbReference type="ARBA" id="ARBA00022989"/>
    </source>
</evidence>
<dbReference type="AlphaFoldDB" id="A0A6P8YZS4"/>
<dbReference type="Pfam" id="PF03360">
    <property type="entry name" value="Glyco_transf_43"/>
    <property type="match status" value="1"/>
</dbReference>
<evidence type="ECO:0000256" key="15">
    <source>
        <dbReference type="ARBA" id="ARBA00047979"/>
    </source>
</evidence>
<evidence type="ECO:0000256" key="7">
    <source>
        <dbReference type="ARBA" id="ARBA00022692"/>
    </source>
</evidence>
<dbReference type="Gene3D" id="3.90.550.10">
    <property type="entry name" value="Spore Coat Polysaccharide Biosynthesis Protein SpsA, Chain A"/>
    <property type="match status" value="1"/>
</dbReference>
<accession>A0A6P8YZS4</accession>
<evidence type="ECO:0000256" key="8">
    <source>
        <dbReference type="ARBA" id="ARBA00022723"/>
    </source>
</evidence>
<evidence type="ECO:0000256" key="13">
    <source>
        <dbReference type="ARBA" id="ARBA00023180"/>
    </source>
</evidence>
<dbReference type="InterPro" id="IPR029044">
    <property type="entry name" value="Nucleotide-diphossugar_trans"/>
</dbReference>
<evidence type="ECO:0000256" key="12">
    <source>
        <dbReference type="ARBA" id="ARBA00023136"/>
    </source>
</evidence>
<feature type="glycosylation site" description="N-linked (GlcNAc...) asparagine" evidence="18">
    <location>
        <position position="263"/>
    </location>
</feature>
<dbReference type="SUPFAM" id="SSF53448">
    <property type="entry name" value="Nucleotide-diphospho-sugar transferases"/>
    <property type="match status" value="1"/>
</dbReference>
<gene>
    <name evidence="21" type="primary">LOC117646161</name>
</gene>
<name>A0A6P8YZS4_THRPL</name>
<dbReference type="OrthoDB" id="675023at2759"/>
<evidence type="ECO:0000256" key="16">
    <source>
        <dbReference type="PIRSR" id="PIRSR605027-1"/>
    </source>
</evidence>
<evidence type="ECO:0000313" key="20">
    <source>
        <dbReference type="Proteomes" id="UP000515158"/>
    </source>
</evidence>
<evidence type="ECO:0000256" key="1">
    <source>
        <dbReference type="ARBA" id="ARBA00001936"/>
    </source>
</evidence>
<dbReference type="FunFam" id="3.90.550.10:FF:000044">
    <property type="entry name" value="Galactosylgalactosylxylosylprotein 3-beta-glucuronosyltransferase"/>
    <property type="match status" value="1"/>
</dbReference>
<dbReference type="InParanoid" id="A0A6P8YZS4"/>
<evidence type="ECO:0000256" key="6">
    <source>
        <dbReference type="ARBA" id="ARBA00022679"/>
    </source>
</evidence>
<evidence type="ECO:0000256" key="14">
    <source>
        <dbReference type="ARBA" id="ARBA00023211"/>
    </source>
</evidence>
<keyword evidence="11 19" id="KW-0333">Golgi apparatus</keyword>
<keyword evidence="6 19" id="KW-0808">Transferase</keyword>
<feature type="active site" description="Proton donor/acceptor" evidence="16">
    <location>
        <position position="242"/>
    </location>
</feature>